<dbReference type="SUPFAM" id="SSF53927">
    <property type="entry name" value="Cytidine deaminase-like"/>
    <property type="match status" value="1"/>
</dbReference>
<dbReference type="CDD" id="cd01283">
    <property type="entry name" value="cytidine_deaminase"/>
    <property type="match status" value="1"/>
</dbReference>
<accession>K3XCG2</accession>
<keyword evidence="2" id="KW-1185">Reference proteome</keyword>
<reference evidence="2" key="2">
    <citation type="submission" date="2010-04" db="EMBL/GenBank/DDBJ databases">
        <authorList>
            <person name="Buell R."/>
            <person name="Hamilton J."/>
            <person name="Hostetler J."/>
        </authorList>
    </citation>
    <scope>NUCLEOTIDE SEQUENCE [LARGE SCALE GENOMIC DNA]</scope>
    <source>
        <strain evidence="2">DAOM:BR144</strain>
    </source>
</reference>
<dbReference type="Proteomes" id="UP000019132">
    <property type="component" value="Unassembled WGS sequence"/>
</dbReference>
<dbReference type="EMBL" id="ADOS01001357">
    <property type="status" value="NOT_ANNOTATED_CDS"/>
    <property type="molecule type" value="Genomic_DNA"/>
</dbReference>
<dbReference type="eggNOG" id="ENOG502S4MG">
    <property type="taxonomic scope" value="Eukaryota"/>
</dbReference>
<dbReference type="EnsemblProtists" id="PYU1_T014911">
    <property type="protein sequence ID" value="PYU1_T014911"/>
    <property type="gene ID" value="PYU1_G014880"/>
</dbReference>
<evidence type="ECO:0008006" key="3">
    <source>
        <dbReference type="Google" id="ProtNLM"/>
    </source>
</evidence>
<dbReference type="InterPro" id="IPR016193">
    <property type="entry name" value="Cytidine_deaminase-like"/>
</dbReference>
<protein>
    <recommendedName>
        <fullName evidence="3">CMP/dCMP-type deaminase domain-containing protein</fullName>
    </recommendedName>
</protein>
<dbReference type="Gene3D" id="3.40.140.10">
    <property type="entry name" value="Cytidine Deaminase, domain 2"/>
    <property type="match status" value="1"/>
</dbReference>
<evidence type="ECO:0000313" key="2">
    <source>
        <dbReference type="Proteomes" id="UP000019132"/>
    </source>
</evidence>
<dbReference type="GO" id="GO:0003824">
    <property type="term" value="F:catalytic activity"/>
    <property type="evidence" value="ECO:0007669"/>
    <property type="project" value="InterPro"/>
</dbReference>
<sequence length="352" mass="39041">MRTAELTPEDEQYLALVEHQRDHEMKRPLLSNFRVLALFAYEDLEGNHKHVIGANCECANIGGALCAERSAICQLQLLPVKRVRKVYIVSDADVCLTPGTLCREFLSSSPLFTRQTPFIMRASNCKPCTTTLEELYPFPSIYDRVGKDDILAYAHAFCENAVSASTEPINGTTASNGDYPAFVALQLQSMSPVEQAVYLAAFNATKYDKHDDLFPIRYAAATLFSDGDIKVTWQHKTLEYGSSLDALSKLIPFIDEKQLGSGTYARFDAQEDKMVPADERAVAQPVFVVQVDQFGILHAPFARVRAFFYEYDFQELIVLVHDQSGKLNRVAMGNLIAESPDCIAASTGAPSS</sequence>
<dbReference type="OMA" id="RRDQHFT"/>
<dbReference type="VEuPathDB" id="FungiDB:PYU1_G014880"/>
<proteinExistence type="predicted"/>
<dbReference type="InParanoid" id="K3XCG2"/>
<evidence type="ECO:0000313" key="1">
    <source>
        <dbReference type="EnsemblProtists" id="PYU1_T014911"/>
    </source>
</evidence>
<organism evidence="1 2">
    <name type="scientific">Globisporangium ultimum (strain ATCC 200006 / CBS 805.95 / DAOM BR144)</name>
    <name type="common">Pythium ultimum</name>
    <dbReference type="NCBI Taxonomy" id="431595"/>
    <lineage>
        <taxon>Eukaryota</taxon>
        <taxon>Sar</taxon>
        <taxon>Stramenopiles</taxon>
        <taxon>Oomycota</taxon>
        <taxon>Peronosporomycetes</taxon>
        <taxon>Pythiales</taxon>
        <taxon>Pythiaceae</taxon>
        <taxon>Globisporangium</taxon>
    </lineage>
</organism>
<reference evidence="2" key="1">
    <citation type="journal article" date="2010" name="Genome Biol.">
        <title>Genome sequence of the necrotrophic plant pathogen Pythium ultimum reveals original pathogenicity mechanisms and effector repertoire.</title>
        <authorList>
            <person name="Levesque C.A."/>
            <person name="Brouwer H."/>
            <person name="Cano L."/>
            <person name="Hamilton J.P."/>
            <person name="Holt C."/>
            <person name="Huitema E."/>
            <person name="Raffaele S."/>
            <person name="Robideau G.P."/>
            <person name="Thines M."/>
            <person name="Win J."/>
            <person name="Zerillo M.M."/>
            <person name="Beakes G.W."/>
            <person name="Boore J.L."/>
            <person name="Busam D."/>
            <person name="Dumas B."/>
            <person name="Ferriera S."/>
            <person name="Fuerstenberg S.I."/>
            <person name="Gachon C.M."/>
            <person name="Gaulin E."/>
            <person name="Govers F."/>
            <person name="Grenville-Briggs L."/>
            <person name="Horner N."/>
            <person name="Hostetler J."/>
            <person name="Jiang R.H."/>
            <person name="Johnson J."/>
            <person name="Krajaejun T."/>
            <person name="Lin H."/>
            <person name="Meijer H.J."/>
            <person name="Moore B."/>
            <person name="Morris P."/>
            <person name="Phuntmart V."/>
            <person name="Puiu D."/>
            <person name="Shetty J."/>
            <person name="Stajich J.E."/>
            <person name="Tripathy S."/>
            <person name="Wawra S."/>
            <person name="van West P."/>
            <person name="Whitty B.R."/>
            <person name="Coutinho P.M."/>
            <person name="Henrissat B."/>
            <person name="Martin F."/>
            <person name="Thomas P.D."/>
            <person name="Tyler B.M."/>
            <person name="De Vries R.P."/>
            <person name="Kamoun S."/>
            <person name="Yandell M."/>
            <person name="Tisserat N."/>
            <person name="Buell C.R."/>
        </authorList>
    </citation>
    <scope>NUCLEOTIDE SEQUENCE</scope>
    <source>
        <strain evidence="2">DAOM:BR144</strain>
    </source>
</reference>
<dbReference type="HOGENOM" id="CLU_056681_0_0_1"/>
<name>K3XCG2_GLOUD</name>
<reference evidence="1" key="3">
    <citation type="submission" date="2015-02" db="UniProtKB">
        <authorList>
            <consortium name="EnsemblProtists"/>
        </authorList>
    </citation>
    <scope>IDENTIFICATION</scope>
    <source>
        <strain evidence="1">DAOM BR144</strain>
    </source>
</reference>
<dbReference type="AlphaFoldDB" id="K3XCG2"/>